<evidence type="ECO:0000313" key="6">
    <source>
        <dbReference type="EMBL" id="BAE17327.1"/>
    </source>
</evidence>
<evidence type="ECO:0000313" key="7">
    <source>
        <dbReference type="Proteomes" id="UP000006371"/>
    </source>
</evidence>
<dbReference type="PANTHER" id="PTHR30532:SF29">
    <property type="entry name" value="FE(3+) DICITRATE-BINDING PERIPLASMIC PROTEIN"/>
    <property type="match status" value="1"/>
</dbReference>
<evidence type="ECO:0000256" key="2">
    <source>
        <dbReference type="ARBA" id="ARBA00008814"/>
    </source>
</evidence>
<dbReference type="PROSITE" id="PS50983">
    <property type="entry name" value="FE_B12_PBP"/>
    <property type="match status" value="1"/>
</dbReference>
<evidence type="ECO:0000256" key="4">
    <source>
        <dbReference type="ARBA" id="ARBA00022729"/>
    </source>
</evidence>
<keyword evidence="3" id="KW-0813">Transport</keyword>
<dbReference type="OrthoDB" id="9793175at2"/>
<keyword evidence="7" id="KW-1185">Reference proteome</keyword>
<dbReference type="PANTHER" id="PTHR30532">
    <property type="entry name" value="IRON III DICITRATE-BINDING PERIPLASMIC PROTEIN"/>
    <property type="match status" value="1"/>
</dbReference>
<dbReference type="InterPro" id="IPR051313">
    <property type="entry name" value="Bact_iron-sidero_bind"/>
</dbReference>
<dbReference type="Pfam" id="PF01497">
    <property type="entry name" value="Peripla_BP_2"/>
    <property type="match status" value="1"/>
</dbReference>
<dbReference type="Gene3D" id="3.40.50.1980">
    <property type="entry name" value="Nitrogenase molybdenum iron protein domain"/>
    <property type="match status" value="2"/>
</dbReference>
<evidence type="ECO:0000256" key="1">
    <source>
        <dbReference type="ARBA" id="ARBA00004196"/>
    </source>
</evidence>
<dbReference type="AlphaFoldDB" id="Q4A0R5"/>
<dbReference type="CDD" id="cd01146">
    <property type="entry name" value="FhuD"/>
    <property type="match status" value="1"/>
</dbReference>
<dbReference type="GO" id="GO:0030288">
    <property type="term" value="C:outer membrane-bounded periplasmic space"/>
    <property type="evidence" value="ECO:0007669"/>
    <property type="project" value="TreeGrafter"/>
</dbReference>
<protein>
    <submittedName>
        <fullName evidence="6">Ferrichrome ABC transporter</fullName>
    </submittedName>
</protein>
<name>Q4A0R5_STAS1</name>
<feature type="domain" description="Fe/B12 periplasmic-binding" evidence="5">
    <location>
        <begin position="21"/>
        <end position="287"/>
    </location>
</feature>
<organism evidence="6 7">
    <name type="scientific">Staphylococcus saprophyticus subsp. saprophyticus (strain ATCC 15305 / DSM 20229 / NCIMB 8711 / NCTC 7292 / S-41)</name>
    <dbReference type="NCBI Taxonomy" id="342451"/>
    <lineage>
        <taxon>Bacteria</taxon>
        <taxon>Bacillati</taxon>
        <taxon>Bacillota</taxon>
        <taxon>Bacilli</taxon>
        <taxon>Bacillales</taxon>
        <taxon>Staphylococcaceae</taxon>
        <taxon>Staphylococcus</taxon>
    </lineage>
</organism>
<dbReference type="eggNOG" id="COG4594">
    <property type="taxonomic scope" value="Bacteria"/>
</dbReference>
<dbReference type="InterPro" id="IPR002491">
    <property type="entry name" value="ABC_transptr_periplasmic_BD"/>
</dbReference>
<dbReference type="HOGENOM" id="CLU_038034_0_0_9"/>
<evidence type="ECO:0000256" key="3">
    <source>
        <dbReference type="ARBA" id="ARBA00022448"/>
    </source>
</evidence>
<reference evidence="6 7" key="1">
    <citation type="journal article" date="2005" name="Proc. Natl. Acad. Sci. U.S.A.">
        <title>Whole genome sequence of Staphylococcus saprophyticus reveals the pathogenesis of uncomplicated urinary tract infection.</title>
        <authorList>
            <person name="Kuroda M."/>
            <person name="Yamashita A."/>
            <person name="Hirakawa H."/>
            <person name="Kumano M."/>
            <person name="Morikawa K."/>
            <person name="Higashide M."/>
            <person name="Maruyama A."/>
            <person name="Inose Y."/>
            <person name="Matoba K."/>
            <person name="Toh H."/>
            <person name="Kuhara S."/>
            <person name="Hattori M."/>
            <person name="Ohta T."/>
        </authorList>
    </citation>
    <scope>NUCLEOTIDE SEQUENCE [LARGE SCALE GENOMIC DNA]</scope>
    <source>
        <strain evidence="7">ATCC 15305 / DSM 20229 / NCIMB 8711 / NCTC 7292 / S-41</strain>
    </source>
</reference>
<dbReference type="KEGG" id="ssp:SSP0182"/>
<dbReference type="GO" id="GO:1901678">
    <property type="term" value="P:iron coordination entity transport"/>
    <property type="evidence" value="ECO:0007669"/>
    <property type="project" value="UniProtKB-ARBA"/>
</dbReference>
<dbReference type="SUPFAM" id="SSF53807">
    <property type="entry name" value="Helical backbone' metal receptor"/>
    <property type="match status" value="1"/>
</dbReference>
<proteinExistence type="inferred from homology"/>
<comment type="similarity">
    <text evidence="2">Belongs to the bacterial solute-binding protein 8 family.</text>
</comment>
<accession>Q4A0R5</accession>
<comment type="subcellular location">
    <subcellularLocation>
        <location evidence="1">Cell envelope</location>
    </subcellularLocation>
</comment>
<sequence>MMTFEFKHDLGTSELPEDITSAVALEFSFVDALVALDIDVKGIADDGDSTNLTSPLREAVGDYVSVGTRLDPDFESIRSSAPQLIIGDSDRHKEIYEELSEIAPTILFKSFDAGYQETLEVFQRIGTAVSKSKDAKERLDRHQALVNDFNNQISIDENKETLAAVVSEQGVTAHSNSTYVGEFLTKLGFATALNDKVADTLPAYRESDYLEMSYEQLANVNPERLIVMVEDDNDKDLNKLQNSNQWDDLEAVKSQRVHFVSRDDWAKLRGLIASEDIVETLANLNEA</sequence>
<dbReference type="EMBL" id="AP008934">
    <property type="protein sequence ID" value="BAE17327.1"/>
    <property type="molecule type" value="Genomic_DNA"/>
</dbReference>
<keyword evidence="4" id="KW-0732">Signal</keyword>
<gene>
    <name evidence="6" type="ordered locus">SSP0182</name>
</gene>
<evidence type="ECO:0000259" key="5">
    <source>
        <dbReference type="PROSITE" id="PS50983"/>
    </source>
</evidence>
<dbReference type="Proteomes" id="UP000006371">
    <property type="component" value="Chromosome"/>
</dbReference>